<evidence type="ECO:0000313" key="5">
    <source>
        <dbReference type="Proteomes" id="UP000661280"/>
    </source>
</evidence>
<dbReference type="Pfam" id="PF17784">
    <property type="entry name" value="Sulfotransfer_4"/>
    <property type="match status" value="1"/>
</dbReference>
<dbReference type="Proteomes" id="UP000661280">
    <property type="component" value="Chromosome 6"/>
</dbReference>
<dbReference type="Proteomes" id="UP000075230">
    <property type="component" value="Unassembled WGS sequence"/>
</dbReference>
<dbReference type="KEGG" id="aluc:AKAW2_61085S"/>
<dbReference type="PANTHER" id="PTHR36978">
    <property type="entry name" value="P-LOOP CONTAINING NUCLEOTIDE TRIPHOSPHATE HYDROLASE"/>
    <property type="match status" value="1"/>
</dbReference>
<reference evidence="2" key="4">
    <citation type="submission" date="2021-02" db="EMBL/GenBank/DDBJ databases">
        <title>Aspergillus luchuensis mut. kawachii IFO 4304 genome sequence.</title>
        <authorList>
            <person name="Mori K."/>
            <person name="Kadooka C."/>
            <person name="Goto M."/>
            <person name="Futagami T."/>
        </authorList>
    </citation>
    <scope>NUCLEOTIDE SEQUENCE</scope>
    <source>
        <strain evidence="2">IFO 4308</strain>
    </source>
</reference>
<feature type="transmembrane region" description="Helical" evidence="1">
    <location>
        <begin position="240"/>
        <end position="260"/>
    </location>
</feature>
<dbReference type="RefSeq" id="XP_041546583.1">
    <property type="nucleotide sequence ID" value="XM_041693282.1"/>
</dbReference>
<proteinExistence type="predicted"/>
<organism evidence="3 4">
    <name type="scientific">Aspergillus kawachii</name>
    <name type="common">White koji mold</name>
    <name type="synonym">Aspergillus awamori var. kawachi</name>
    <dbReference type="NCBI Taxonomy" id="1069201"/>
    <lineage>
        <taxon>Eukaryota</taxon>
        <taxon>Fungi</taxon>
        <taxon>Dikarya</taxon>
        <taxon>Ascomycota</taxon>
        <taxon>Pezizomycotina</taxon>
        <taxon>Eurotiomycetes</taxon>
        <taxon>Eurotiomycetidae</taxon>
        <taxon>Eurotiales</taxon>
        <taxon>Aspergillaceae</taxon>
        <taxon>Aspergillus</taxon>
        <taxon>Aspergillus subgen. Circumdati</taxon>
    </lineage>
</organism>
<keyword evidence="5" id="KW-1185">Reference proteome</keyword>
<evidence type="ECO:0000313" key="4">
    <source>
        <dbReference type="Proteomes" id="UP000075230"/>
    </source>
</evidence>
<dbReference type="VEuPathDB" id="FungiDB:ASPFODRAFT_47765"/>
<evidence type="ECO:0000313" key="2">
    <source>
        <dbReference type="EMBL" id="BCS02821.1"/>
    </source>
</evidence>
<keyword evidence="1" id="KW-0812">Transmembrane</keyword>
<dbReference type="InterPro" id="IPR040632">
    <property type="entry name" value="Sulfotransfer_4"/>
</dbReference>
<reference evidence="4" key="2">
    <citation type="submission" date="2016-02" db="EMBL/GenBank/DDBJ databases">
        <title>Genome sequencing of Aspergillus luchuensis NBRC 4314.</title>
        <authorList>
            <person name="Yamada O."/>
        </authorList>
    </citation>
    <scope>NUCLEOTIDE SEQUENCE [LARGE SCALE GENOMIC DNA]</scope>
    <source>
        <strain evidence="4">RIB 2604</strain>
    </source>
</reference>
<dbReference type="GeneID" id="64964142"/>
<dbReference type="SUPFAM" id="SSF52540">
    <property type="entry name" value="P-loop containing nucleoside triphosphate hydrolases"/>
    <property type="match status" value="1"/>
</dbReference>
<dbReference type="Gene3D" id="3.40.50.300">
    <property type="entry name" value="P-loop containing nucleotide triphosphate hydrolases"/>
    <property type="match status" value="1"/>
</dbReference>
<dbReference type="InterPro" id="IPR027417">
    <property type="entry name" value="P-loop_NTPase"/>
</dbReference>
<dbReference type="EMBL" id="BCWF01000001">
    <property type="protein sequence ID" value="GAT18836.1"/>
    <property type="molecule type" value="Genomic_DNA"/>
</dbReference>
<name>A0A146EXQ8_ASPKA</name>
<keyword evidence="1" id="KW-0472">Membrane</keyword>
<dbReference type="OrthoDB" id="408152at2759"/>
<dbReference type="PANTHER" id="PTHR36978:SF3">
    <property type="entry name" value="P-LOOP CONTAINING NUCLEOSIDE TRIPHOSPHATE HYDROLASE PROTEIN"/>
    <property type="match status" value="1"/>
</dbReference>
<protein>
    <submittedName>
        <fullName evidence="3">NAD dependent epimerase/dehydratase</fullName>
    </submittedName>
</protein>
<keyword evidence="1" id="KW-1133">Transmembrane helix</keyword>
<reference evidence="3 4" key="1">
    <citation type="journal article" date="2016" name="DNA Res.">
        <title>Genome sequence of Aspergillus luchuensis NBRC 4314.</title>
        <authorList>
            <person name="Yamada O."/>
            <person name="Machida M."/>
            <person name="Hosoyama A."/>
            <person name="Goto M."/>
            <person name="Takahashi T."/>
            <person name="Futagami T."/>
            <person name="Yamagata Y."/>
            <person name="Takeuchi M."/>
            <person name="Kobayashi T."/>
            <person name="Koike H."/>
            <person name="Abe K."/>
            <person name="Asai K."/>
            <person name="Arita M."/>
            <person name="Fujita N."/>
            <person name="Fukuda K."/>
            <person name="Higa K."/>
            <person name="Horikawa H."/>
            <person name="Ishikawa T."/>
            <person name="Jinno K."/>
            <person name="Kato Y."/>
            <person name="Kirimura K."/>
            <person name="Mizutani O."/>
            <person name="Nakasone K."/>
            <person name="Sano M."/>
            <person name="Shiraishi Y."/>
            <person name="Tsukahara M."/>
            <person name="Gomi K."/>
        </authorList>
    </citation>
    <scope>NUCLEOTIDE SEQUENCE [LARGE SCALE GENOMIC DNA]</scope>
    <source>
        <strain evidence="3 4">RIB 2604</strain>
    </source>
</reference>
<evidence type="ECO:0000313" key="3">
    <source>
        <dbReference type="EMBL" id="GAT18836.1"/>
    </source>
</evidence>
<accession>A0A146EXQ8</accession>
<sequence>MGQSPSTPQPGTKLSVIGAGLPRTGTASFSAALAILLNGPVYHGGTQTTTGPPEEITTWMKAMRLILNDNAPDRQQALALIDRQLDGYAAITDAPGTQLVPELMEIYPDAKVICTVRDPVAWVKSMAQVEGLVRSSWFLRVIMLPIPGMRHFMDYLALVALQWRRIYGRNGGPGGAYHKHIEWLKEVVPEERLVFIDVRDGWEPLCRALGMEVPKDIPFPRINDSEAITQTVRQHVRRGLIRWVGLFAVVGGVSFGMYFLRR</sequence>
<gene>
    <name evidence="2" type="ORF">AKAW2_61085S</name>
    <name evidence="3" type="ORF">RIB2604_00103350</name>
</gene>
<dbReference type="EMBL" id="AP024430">
    <property type="protein sequence ID" value="BCS02821.1"/>
    <property type="molecule type" value="Genomic_DNA"/>
</dbReference>
<reference evidence="2" key="3">
    <citation type="submission" date="2021-01" db="EMBL/GenBank/DDBJ databases">
        <authorList>
            <consortium name="Aspergillus luchuensis mut. kawachii IFO 4304 genome sequencing consortium"/>
            <person name="Kazuki M."/>
            <person name="Futagami T."/>
        </authorList>
    </citation>
    <scope>NUCLEOTIDE SEQUENCE</scope>
    <source>
        <strain evidence="2">IFO 4308</strain>
    </source>
</reference>
<evidence type="ECO:0000256" key="1">
    <source>
        <dbReference type="SAM" id="Phobius"/>
    </source>
</evidence>
<dbReference type="AlphaFoldDB" id="A0A146EXQ8"/>